<dbReference type="GO" id="GO:0061511">
    <property type="term" value="P:centriole elongation"/>
    <property type="evidence" value="ECO:0007669"/>
    <property type="project" value="TreeGrafter"/>
</dbReference>
<feature type="compositionally biased region" description="Basic and acidic residues" evidence="1">
    <location>
        <begin position="515"/>
        <end position="525"/>
    </location>
</feature>
<keyword evidence="3" id="KW-1185">Reference proteome</keyword>
<proteinExistence type="predicted"/>
<reference evidence="3" key="1">
    <citation type="journal article" date="2006" name="Science">
        <title>Ancient noncoding elements conserved in the human genome.</title>
        <authorList>
            <person name="Venkatesh B."/>
            <person name="Kirkness E.F."/>
            <person name="Loh Y.H."/>
            <person name="Halpern A.L."/>
            <person name="Lee A.P."/>
            <person name="Johnson J."/>
            <person name="Dandona N."/>
            <person name="Viswanathan L.D."/>
            <person name="Tay A."/>
            <person name="Venter J.C."/>
            <person name="Strausberg R.L."/>
            <person name="Brenner S."/>
        </authorList>
    </citation>
    <scope>NUCLEOTIDE SEQUENCE [LARGE SCALE GENOMIC DNA]</scope>
</reference>
<dbReference type="GeneTree" id="ENSGT00510000048072"/>
<sequence length="684" mass="77396">MTLKKIFDMTFSWHTSSYFSSCVLDIERIIGFASVDLSPLLSGFLSVCGWYNITDFSGQCQGQLKVAVTPLENIRHLRTKRWTQTQIQAAPTLDSVPYRISEAHHFFSSHISGHSEQFMAPSLNVDGFPATGRPANSDMQSLRHEEHMENVRRYHRSMQQVENSVHSSEHLDSLPQPSRSALFSSLRKNLRELDDIQKYFSQKLSPSPFAHIMNPAPIQRTNEDTMNHHHTSQESPVHEQNLLEKSNWLVSQIQNVISGQQERAKPAITLSLHSPQCSEENWERKGEVETERLHSESEDRRTSLQRSQSAEGENLKIYIPSEGNSEFRQAIPDICLDEENLDLQNERSIIGVENQVNVYGSDTCSEDGYEEFVIQPRTLNDVTVMTDRTSPWSSILSDLEEGHQPKSEVNMESQDSVGNGILPEEKQRIHASSHQEERLFDILHSRSSSLPSTADEPPLTEESSPVSEKEECDVLDQHFVAQNTRDSSIKLKQLQFPRNLGSDYSSPEEEEELQQEPRDLTEHELSSTQRDLPFVVGEEADPGAKGGDSHHGNREEHLNEKEMEAPREYNIENPITFADSVQHSLSDTENDNSEENELLVKLSDPIQVPNFFLTPRHLEASLKVLSIAPSFQAATADSSEMAGTSGPAGRRSNRPKPRLTSTELPRKETERIARIFAGHFTDKS</sequence>
<evidence type="ECO:0000313" key="2">
    <source>
        <dbReference type="Ensembl" id="ENSCMIP00000043470.1"/>
    </source>
</evidence>
<dbReference type="Ensembl" id="ENSCMIT00000044092.1">
    <property type="protein sequence ID" value="ENSCMIP00000043470.1"/>
    <property type="gene ID" value="ENSCMIG00000018021.1"/>
</dbReference>
<dbReference type="GO" id="GO:0071539">
    <property type="term" value="P:protein localization to centrosome"/>
    <property type="evidence" value="ECO:0007669"/>
    <property type="project" value="TreeGrafter"/>
</dbReference>
<protein>
    <submittedName>
        <fullName evidence="2">Uncharacterized protein</fullName>
    </submittedName>
</protein>
<dbReference type="AlphaFoldDB" id="A0A4W3KD43"/>
<feature type="compositionally biased region" description="Basic and acidic residues" evidence="1">
    <location>
        <begin position="547"/>
        <end position="570"/>
    </location>
</feature>
<dbReference type="PANTHER" id="PTHR21254:SF1">
    <property type="entry name" value="C2 DOMAIN-CONTAINING PROTEIN 3"/>
    <property type="match status" value="1"/>
</dbReference>
<feature type="region of interest" description="Disordered" evidence="1">
    <location>
        <begin position="447"/>
        <end position="471"/>
    </location>
</feature>
<evidence type="ECO:0000313" key="3">
    <source>
        <dbReference type="Proteomes" id="UP000314986"/>
    </source>
</evidence>
<dbReference type="Proteomes" id="UP000314986">
    <property type="component" value="Unassembled WGS sequence"/>
</dbReference>
<dbReference type="GO" id="GO:0034451">
    <property type="term" value="C:centriolar satellite"/>
    <property type="evidence" value="ECO:0007669"/>
    <property type="project" value="TreeGrafter"/>
</dbReference>
<dbReference type="InParanoid" id="A0A4W3KD43"/>
<dbReference type="GO" id="GO:0060271">
    <property type="term" value="P:cilium assembly"/>
    <property type="evidence" value="ECO:0007669"/>
    <property type="project" value="TreeGrafter"/>
</dbReference>
<reference evidence="3" key="2">
    <citation type="journal article" date="2007" name="PLoS Biol.">
        <title>Survey sequencing and comparative analysis of the elephant shark (Callorhinchus milii) genome.</title>
        <authorList>
            <person name="Venkatesh B."/>
            <person name="Kirkness E.F."/>
            <person name="Loh Y.H."/>
            <person name="Halpern A.L."/>
            <person name="Lee A.P."/>
            <person name="Johnson J."/>
            <person name="Dandona N."/>
            <person name="Viswanathan L.D."/>
            <person name="Tay A."/>
            <person name="Venter J.C."/>
            <person name="Strausberg R.L."/>
            <person name="Brenner S."/>
        </authorList>
    </citation>
    <scope>NUCLEOTIDE SEQUENCE [LARGE SCALE GENOMIC DNA]</scope>
</reference>
<feature type="region of interest" description="Disordered" evidence="1">
    <location>
        <begin position="634"/>
        <end position="672"/>
    </location>
</feature>
<feature type="region of interest" description="Disordered" evidence="1">
    <location>
        <begin position="278"/>
        <end position="314"/>
    </location>
</feature>
<name>A0A4W3KD43_CALMI</name>
<dbReference type="STRING" id="7868.ENSCMIP00000043470"/>
<feature type="region of interest" description="Disordered" evidence="1">
    <location>
        <begin position="498"/>
        <end position="595"/>
    </location>
</feature>
<accession>A0A4W3KD43</accession>
<reference evidence="2" key="5">
    <citation type="submission" date="2025-09" db="UniProtKB">
        <authorList>
            <consortium name="Ensembl"/>
        </authorList>
    </citation>
    <scope>IDENTIFICATION</scope>
</reference>
<reference evidence="2" key="4">
    <citation type="submission" date="2025-08" db="UniProtKB">
        <authorList>
            <consortium name="Ensembl"/>
        </authorList>
    </citation>
    <scope>IDENTIFICATION</scope>
</reference>
<feature type="compositionally biased region" description="Basic and acidic residues" evidence="1">
    <location>
        <begin position="281"/>
        <end position="302"/>
    </location>
</feature>
<reference evidence="3" key="3">
    <citation type="journal article" date="2014" name="Nature">
        <title>Elephant shark genome provides unique insights into gnathostome evolution.</title>
        <authorList>
            <consortium name="International Elephant Shark Genome Sequencing Consortium"/>
            <person name="Venkatesh B."/>
            <person name="Lee A.P."/>
            <person name="Ravi V."/>
            <person name="Maurya A.K."/>
            <person name="Lian M.M."/>
            <person name="Swann J.B."/>
            <person name="Ohta Y."/>
            <person name="Flajnik M.F."/>
            <person name="Sutoh Y."/>
            <person name="Kasahara M."/>
            <person name="Hoon S."/>
            <person name="Gangu V."/>
            <person name="Roy S.W."/>
            <person name="Irimia M."/>
            <person name="Korzh V."/>
            <person name="Kondrychyn I."/>
            <person name="Lim Z.W."/>
            <person name="Tay B.H."/>
            <person name="Tohari S."/>
            <person name="Kong K.W."/>
            <person name="Ho S."/>
            <person name="Lorente-Galdos B."/>
            <person name="Quilez J."/>
            <person name="Marques-Bonet T."/>
            <person name="Raney B.J."/>
            <person name="Ingham P.W."/>
            <person name="Tay A."/>
            <person name="Hillier L.W."/>
            <person name="Minx P."/>
            <person name="Boehm T."/>
            <person name="Wilson R.K."/>
            <person name="Brenner S."/>
            <person name="Warren W.C."/>
        </authorList>
    </citation>
    <scope>NUCLEOTIDE SEQUENCE [LARGE SCALE GENOMIC DNA]</scope>
</reference>
<dbReference type="GO" id="GO:0005814">
    <property type="term" value="C:centriole"/>
    <property type="evidence" value="ECO:0007669"/>
    <property type="project" value="TreeGrafter"/>
</dbReference>
<organism evidence="2 3">
    <name type="scientific">Callorhinchus milii</name>
    <name type="common">Ghost shark</name>
    <dbReference type="NCBI Taxonomy" id="7868"/>
    <lineage>
        <taxon>Eukaryota</taxon>
        <taxon>Metazoa</taxon>
        <taxon>Chordata</taxon>
        <taxon>Craniata</taxon>
        <taxon>Vertebrata</taxon>
        <taxon>Chondrichthyes</taxon>
        <taxon>Holocephali</taxon>
        <taxon>Chimaeriformes</taxon>
        <taxon>Callorhinchidae</taxon>
        <taxon>Callorhinchus</taxon>
    </lineage>
</organism>
<evidence type="ECO:0000256" key="1">
    <source>
        <dbReference type="SAM" id="MobiDB-lite"/>
    </source>
</evidence>
<dbReference type="PANTHER" id="PTHR21254">
    <property type="entry name" value="C2 DOMAIN-CONTAINING PROTEIN 3"/>
    <property type="match status" value="1"/>
</dbReference>